<evidence type="ECO:0000313" key="3">
    <source>
        <dbReference type="Proteomes" id="UP000066284"/>
    </source>
</evidence>
<protein>
    <recommendedName>
        <fullName evidence="4">Lipoprotein</fullName>
    </recommendedName>
</protein>
<dbReference type="Proteomes" id="UP000066284">
    <property type="component" value="Chromosome 1"/>
</dbReference>
<gene>
    <name evidence="2" type="ORF">NITINOP_0559</name>
</gene>
<dbReference type="PROSITE" id="PS51257">
    <property type="entry name" value="PROKAR_LIPOPROTEIN"/>
    <property type="match status" value="1"/>
</dbReference>
<proteinExistence type="predicted"/>
<dbReference type="KEGG" id="nio:NITINOP_0559"/>
<evidence type="ECO:0000313" key="2">
    <source>
        <dbReference type="EMBL" id="CUQ65535.1"/>
    </source>
</evidence>
<sequence length="144" mass="14948">MKSRMLRGIGFIGLACLVGAGAGCVLERSAMQQTSGDPSASVTADAAPETRPKALSDTLEGCLARIPADSSEGVRLVAEQNCRESEELRQGIVGTAVAKSGDRASAGTVGDSLEACLARIPSDATEGQRMLAELTCERDQSLRH</sequence>
<dbReference type="EMBL" id="LN885086">
    <property type="protein sequence ID" value="CUQ65535.1"/>
    <property type="molecule type" value="Genomic_DNA"/>
</dbReference>
<feature type="compositionally biased region" description="Polar residues" evidence="1">
    <location>
        <begin position="32"/>
        <end position="42"/>
    </location>
</feature>
<feature type="region of interest" description="Disordered" evidence="1">
    <location>
        <begin position="32"/>
        <end position="53"/>
    </location>
</feature>
<reference evidence="3" key="1">
    <citation type="submission" date="2015-09" db="EMBL/GenBank/DDBJ databases">
        <authorList>
            <person name="Daims H."/>
        </authorList>
    </citation>
    <scope>NUCLEOTIDE SEQUENCE [LARGE SCALE GENOMIC DNA]</scope>
</reference>
<name>A0A0S4KP45_9BACT</name>
<dbReference type="RefSeq" id="WP_158023156.1">
    <property type="nucleotide sequence ID" value="NZ_LN885086.1"/>
</dbReference>
<accession>A0A0S4KP45</accession>
<dbReference type="STRING" id="1715989.NITINOP_0559"/>
<dbReference type="AlphaFoldDB" id="A0A0S4KP45"/>
<organism evidence="2 3">
    <name type="scientific">Candidatus Nitrospira inopinata</name>
    <dbReference type="NCBI Taxonomy" id="1715989"/>
    <lineage>
        <taxon>Bacteria</taxon>
        <taxon>Pseudomonadati</taxon>
        <taxon>Nitrospirota</taxon>
        <taxon>Nitrospiria</taxon>
        <taxon>Nitrospirales</taxon>
        <taxon>Nitrospiraceae</taxon>
        <taxon>Nitrospira</taxon>
    </lineage>
</organism>
<evidence type="ECO:0000256" key="1">
    <source>
        <dbReference type="SAM" id="MobiDB-lite"/>
    </source>
</evidence>
<evidence type="ECO:0008006" key="4">
    <source>
        <dbReference type="Google" id="ProtNLM"/>
    </source>
</evidence>
<dbReference type="OrthoDB" id="9811758at2"/>
<keyword evidence="3" id="KW-1185">Reference proteome</keyword>